<feature type="region of interest" description="Disordered" evidence="1">
    <location>
        <begin position="15"/>
        <end position="34"/>
    </location>
</feature>
<dbReference type="SUPFAM" id="SSF56601">
    <property type="entry name" value="beta-lactamase/transpeptidase-like"/>
    <property type="match status" value="1"/>
</dbReference>
<dbReference type="GO" id="GO:0071972">
    <property type="term" value="F:peptidoglycan L,D-transpeptidase activity"/>
    <property type="evidence" value="ECO:0007669"/>
    <property type="project" value="TreeGrafter"/>
</dbReference>
<dbReference type="OrthoDB" id="5241017at2"/>
<dbReference type="AlphaFoldDB" id="A0A1M5ACJ5"/>
<proteinExistence type="predicted"/>
<dbReference type="InterPro" id="IPR007887">
    <property type="entry name" value="MecA_N"/>
</dbReference>
<dbReference type="GO" id="GO:0008658">
    <property type="term" value="F:penicillin binding"/>
    <property type="evidence" value="ECO:0007669"/>
    <property type="project" value="InterPro"/>
</dbReference>
<keyword evidence="4" id="KW-0131">Cell cycle</keyword>
<evidence type="ECO:0000256" key="1">
    <source>
        <dbReference type="SAM" id="MobiDB-lite"/>
    </source>
</evidence>
<feature type="domain" description="Penicillin-binding protein transpeptidase" evidence="2">
    <location>
        <begin position="328"/>
        <end position="591"/>
    </location>
</feature>
<dbReference type="PANTHER" id="PTHR30627:SF24">
    <property type="entry name" value="PENICILLIN-BINDING PROTEIN 4B"/>
    <property type="match status" value="1"/>
</dbReference>
<dbReference type="EMBL" id="FQVN01000003">
    <property type="protein sequence ID" value="SHF28051.1"/>
    <property type="molecule type" value="Genomic_DNA"/>
</dbReference>
<feature type="domain" description="NTF2-like N-terminal transpeptidase" evidence="3">
    <location>
        <begin position="35"/>
        <end position="141"/>
    </location>
</feature>
<dbReference type="PANTHER" id="PTHR30627">
    <property type="entry name" value="PEPTIDOGLYCAN D,D-TRANSPEPTIDASE"/>
    <property type="match status" value="1"/>
</dbReference>
<accession>A0A1M5ACJ5</accession>
<name>A0A1M5ACJ5_STRHI</name>
<dbReference type="STRING" id="2017.SAMN05444320_10364"/>
<dbReference type="Proteomes" id="UP000184501">
    <property type="component" value="Unassembled WGS sequence"/>
</dbReference>
<dbReference type="GO" id="GO:0005886">
    <property type="term" value="C:plasma membrane"/>
    <property type="evidence" value="ECO:0007669"/>
    <property type="project" value="TreeGrafter"/>
</dbReference>
<keyword evidence="5" id="KW-1185">Reference proteome</keyword>
<evidence type="ECO:0000259" key="3">
    <source>
        <dbReference type="Pfam" id="PF05223"/>
    </source>
</evidence>
<dbReference type="Gene3D" id="3.40.710.10">
    <property type="entry name" value="DD-peptidase/beta-lactamase superfamily"/>
    <property type="match status" value="1"/>
</dbReference>
<evidence type="ECO:0000313" key="4">
    <source>
        <dbReference type="EMBL" id="SHF28051.1"/>
    </source>
</evidence>
<dbReference type="GO" id="GO:0046677">
    <property type="term" value="P:response to antibiotic"/>
    <property type="evidence" value="ECO:0007669"/>
    <property type="project" value="InterPro"/>
</dbReference>
<dbReference type="Pfam" id="PF05223">
    <property type="entry name" value="MecA_N"/>
    <property type="match status" value="1"/>
</dbReference>
<dbReference type="RefSeq" id="WP_073481183.1">
    <property type="nucleotide sequence ID" value="NZ_FQVN01000003.1"/>
</dbReference>
<dbReference type="Pfam" id="PF00905">
    <property type="entry name" value="Transpeptidase"/>
    <property type="match status" value="1"/>
</dbReference>
<evidence type="ECO:0000313" key="5">
    <source>
        <dbReference type="Proteomes" id="UP000184501"/>
    </source>
</evidence>
<organism evidence="4 5">
    <name type="scientific">Streptoalloteichus hindustanus</name>
    <dbReference type="NCBI Taxonomy" id="2017"/>
    <lineage>
        <taxon>Bacteria</taxon>
        <taxon>Bacillati</taxon>
        <taxon>Actinomycetota</taxon>
        <taxon>Actinomycetes</taxon>
        <taxon>Pseudonocardiales</taxon>
        <taxon>Pseudonocardiaceae</taxon>
        <taxon>Streptoalloteichus</taxon>
    </lineage>
</organism>
<reference evidence="4 5" key="1">
    <citation type="submission" date="2016-11" db="EMBL/GenBank/DDBJ databases">
        <authorList>
            <person name="Jaros S."/>
            <person name="Januszkiewicz K."/>
            <person name="Wedrychowicz H."/>
        </authorList>
    </citation>
    <scope>NUCLEOTIDE SEQUENCE [LARGE SCALE GENOMIC DNA]</scope>
    <source>
        <strain evidence="4 5">DSM 44523</strain>
    </source>
</reference>
<dbReference type="InterPro" id="IPR050515">
    <property type="entry name" value="Beta-lactam/transpept"/>
</dbReference>
<gene>
    <name evidence="4" type="ORF">SAMN05444320_10364</name>
</gene>
<protein>
    <submittedName>
        <fullName evidence="4">Cell division protein FtsI/penicillin-binding protein 2</fullName>
    </submittedName>
</protein>
<dbReference type="InterPro" id="IPR001460">
    <property type="entry name" value="PCN-bd_Tpept"/>
</dbReference>
<evidence type="ECO:0000259" key="2">
    <source>
        <dbReference type="Pfam" id="PF00905"/>
    </source>
</evidence>
<dbReference type="InterPro" id="IPR012338">
    <property type="entry name" value="Beta-lactam/transpept-like"/>
</dbReference>
<sequence length="602" mass="62687">MGIVVAGITVLWPSDKRRPAEGRPAPTTGSSEHAPTKVAQHFLTAFANGDVPTAASLTDAETTAQAALKDVREALRPTAVSATARSVSVQDAKASASFTVKWQFGGDRAWSYDGAMELVRTDRWRVHWSPSVVHPTLTANQRLGLGVDQPRPALVDQAGTPLLTWDIGVSVLLDRGQAGNLDDVAGRLATALSRYDATVTKKSIVDGSAGLHPGTQYKVTTLSDQDYQEVKPQIYTLPGVSFPTQTSLRGTDPELRSFVMGSLHKDLATRKPGKPGWRVVAVDTTTNSQTVLHEQPGEETPGPVTTTLRPDLQKAAQNALRGQEKAAALVAVKPSTGEILAVAQNAAADKLGDVALLHRMPPGSTFKVVSASAVLQHGLAAADSPLPCPGVTHVGGQRLPNENQFDLGTVPLRTAFAASCNTTFAELAVKLPARALPAAAAQLGLLADYDVAGIRTAAGSVPEAGENNQRVEDAIGQGRVEATPFGMAVATATVASGRSVTPILLRGQETRVSGPLAPPPPGVVAALRGMMREVVTSGTARELARFTGLHGKTGTAEHGAAGQAHGWFVGFRGDLAFAVLVVDGGSSKPALQVTANFLDAVG</sequence>
<dbReference type="GO" id="GO:0071555">
    <property type="term" value="P:cell wall organization"/>
    <property type="evidence" value="ECO:0007669"/>
    <property type="project" value="TreeGrafter"/>
</dbReference>
<dbReference type="GO" id="GO:0051301">
    <property type="term" value="P:cell division"/>
    <property type="evidence" value="ECO:0007669"/>
    <property type="project" value="UniProtKB-KW"/>
</dbReference>
<keyword evidence="4" id="KW-0132">Cell division</keyword>